<comment type="caution">
    <text evidence="2">The sequence shown here is derived from an EMBL/GenBank/DDBJ whole genome shotgun (WGS) entry which is preliminary data.</text>
</comment>
<dbReference type="InterPro" id="IPR000847">
    <property type="entry name" value="LysR_HTH_N"/>
</dbReference>
<dbReference type="Gene3D" id="1.10.10.10">
    <property type="entry name" value="Winged helix-like DNA-binding domain superfamily/Winged helix DNA-binding domain"/>
    <property type="match status" value="1"/>
</dbReference>
<sequence>MNVRCRLWIEENDRYVMGDGLYELLAAIDELGSINKAAASLSMSYRKAWGKIKESERYLNKKLVETRVGGKRGGGAALTDKARDILKRYSELKRRVLADIEGSFEEGYDV</sequence>
<gene>
    <name evidence="2" type="ORF">FWJ32_08550</name>
</gene>
<dbReference type="Pfam" id="PF00126">
    <property type="entry name" value="HTH_1"/>
    <property type="match status" value="1"/>
</dbReference>
<dbReference type="InterPro" id="IPR036388">
    <property type="entry name" value="WH-like_DNA-bd_sf"/>
</dbReference>
<dbReference type="GO" id="GO:0003700">
    <property type="term" value="F:DNA-binding transcription factor activity"/>
    <property type="evidence" value="ECO:0007669"/>
    <property type="project" value="InterPro"/>
</dbReference>
<evidence type="ECO:0000313" key="2">
    <source>
        <dbReference type="EMBL" id="TZE81559.1"/>
    </source>
</evidence>
<feature type="domain" description="HTH lysR-type" evidence="1">
    <location>
        <begin position="23"/>
        <end position="82"/>
    </location>
</feature>
<dbReference type="SUPFAM" id="SSF46785">
    <property type="entry name" value="Winged helix' DNA-binding domain"/>
    <property type="match status" value="1"/>
</dbReference>
<dbReference type="PANTHER" id="PTHR30432:SF1">
    <property type="entry name" value="DNA-BINDING TRANSCRIPTIONAL DUAL REGULATOR MODE"/>
    <property type="match status" value="1"/>
</dbReference>
<name>A0A5D8QBN3_9THEO</name>
<accession>A0A5D8QBN3</accession>
<evidence type="ECO:0000313" key="3">
    <source>
        <dbReference type="Proteomes" id="UP000322976"/>
    </source>
</evidence>
<dbReference type="InterPro" id="IPR036390">
    <property type="entry name" value="WH_DNA-bd_sf"/>
</dbReference>
<keyword evidence="3" id="KW-1185">Reference proteome</keyword>
<dbReference type="Proteomes" id="UP000322976">
    <property type="component" value="Unassembled WGS sequence"/>
</dbReference>
<reference evidence="2 3" key="1">
    <citation type="submission" date="2019-08" db="EMBL/GenBank/DDBJ databases">
        <title>Calorimonas adulescens gen. nov., sp. nov., an anaerobic thermophilic bacterium from Sakhalin hot spring.</title>
        <authorList>
            <person name="Khomyakova M.A."/>
            <person name="Merkel A.Y."/>
            <person name="Novikov A."/>
            <person name="Bonch-Osmolovskaya E.A."/>
            <person name="Slobodkin A.I."/>
        </authorList>
    </citation>
    <scope>NUCLEOTIDE SEQUENCE [LARGE SCALE GENOMIC DNA]</scope>
    <source>
        <strain evidence="2 3">A05MB</strain>
    </source>
</reference>
<dbReference type="PANTHER" id="PTHR30432">
    <property type="entry name" value="TRANSCRIPTIONAL REGULATOR MODE"/>
    <property type="match status" value="1"/>
</dbReference>
<dbReference type="EMBL" id="VTPS01000012">
    <property type="protein sequence ID" value="TZE81559.1"/>
    <property type="molecule type" value="Genomic_DNA"/>
</dbReference>
<evidence type="ECO:0000259" key="1">
    <source>
        <dbReference type="Pfam" id="PF00126"/>
    </source>
</evidence>
<proteinExistence type="predicted"/>
<organism evidence="2 3">
    <name type="scientific">Calorimonas adulescens</name>
    <dbReference type="NCBI Taxonomy" id="2606906"/>
    <lineage>
        <taxon>Bacteria</taxon>
        <taxon>Bacillati</taxon>
        <taxon>Bacillota</taxon>
        <taxon>Clostridia</taxon>
        <taxon>Thermoanaerobacterales</taxon>
        <taxon>Thermoanaerobacteraceae</taxon>
        <taxon>Calorimonas</taxon>
    </lineage>
</organism>
<dbReference type="InterPro" id="IPR051815">
    <property type="entry name" value="Molybdate_resp_trans_reg"/>
</dbReference>
<dbReference type="RefSeq" id="WP_149545537.1">
    <property type="nucleotide sequence ID" value="NZ_VTPS01000012.1"/>
</dbReference>
<dbReference type="AlphaFoldDB" id="A0A5D8QBN3"/>
<protein>
    <submittedName>
        <fullName evidence="2">LysR family transcriptional regulator</fullName>
    </submittedName>
</protein>